<evidence type="ECO:0000256" key="1">
    <source>
        <dbReference type="ARBA" id="ARBA00023002"/>
    </source>
</evidence>
<dbReference type="EMBL" id="CP091196">
    <property type="protein sequence ID" value="UQS24778.1"/>
    <property type="molecule type" value="Genomic_DNA"/>
</dbReference>
<reference evidence="4" key="1">
    <citation type="submission" date="2022-01" db="EMBL/GenBank/DDBJ databases">
        <title>PSI-footprinting approach for the identification of protein synthesis inhibitor producers.</title>
        <authorList>
            <person name="Handel F."/>
            <person name="Kulik A."/>
            <person name="Wex K.W."/>
            <person name="Berscheid A."/>
            <person name="Saur J.S."/>
            <person name="Winkler A."/>
            <person name="Wibberg D."/>
            <person name="Kalinowski J."/>
            <person name="Broetz-Oesterhelt H."/>
            <person name="Mast Y."/>
        </authorList>
    </citation>
    <scope>NUCLEOTIDE SEQUENCE</scope>
    <source>
        <strain evidence="4">KNN 49.3e</strain>
    </source>
</reference>
<dbReference type="InterPro" id="IPR002938">
    <property type="entry name" value="FAD-bd"/>
</dbReference>
<evidence type="ECO:0000313" key="4">
    <source>
        <dbReference type="EMBL" id="UQS24778.1"/>
    </source>
</evidence>
<protein>
    <submittedName>
        <fullName evidence="4">FAD-dependent monooxygenase</fullName>
    </submittedName>
</protein>
<evidence type="ECO:0000313" key="5">
    <source>
        <dbReference type="Proteomes" id="UP000830158"/>
    </source>
</evidence>
<organism evidence="4 5">
    <name type="scientific">Amycolatopsis thermalba</name>
    <dbReference type="NCBI Taxonomy" id="944492"/>
    <lineage>
        <taxon>Bacteria</taxon>
        <taxon>Bacillati</taxon>
        <taxon>Actinomycetota</taxon>
        <taxon>Actinomycetes</taxon>
        <taxon>Pseudonocardiales</taxon>
        <taxon>Pseudonocardiaceae</taxon>
        <taxon>Amycolatopsis</taxon>
    </lineage>
</organism>
<evidence type="ECO:0000259" key="3">
    <source>
        <dbReference type="Pfam" id="PF01494"/>
    </source>
</evidence>
<evidence type="ECO:0000256" key="2">
    <source>
        <dbReference type="ARBA" id="ARBA00023033"/>
    </source>
</evidence>
<dbReference type="Gene3D" id="3.50.50.60">
    <property type="entry name" value="FAD/NAD(P)-binding domain"/>
    <property type="match status" value="1"/>
</dbReference>
<accession>A0ABY4NXQ5</accession>
<keyword evidence="5" id="KW-1185">Reference proteome</keyword>
<dbReference type="InterPro" id="IPR036188">
    <property type="entry name" value="FAD/NAD-bd_sf"/>
</dbReference>
<dbReference type="PANTHER" id="PTHR13789">
    <property type="entry name" value="MONOOXYGENASE"/>
    <property type="match status" value="1"/>
</dbReference>
<sequence length="376" mass="40700">MSAIGRVLVVGAGIGGLSASIALRRHGVEVDLIERNPAWDVYGVGIIQPGNALRALAELGVAEECVALGHPILGQRSWLADGVTPLHDDAFPALLPGLPPANGITRTRFHSILVHAVRESGAEVRTGVVVTALRQRESGVDVEFSDGHERSYDLLVGADGLYSQIRDMVFGTQYQAKFTGEVGWRINLPRIPELDRLSIYRGSAGSAGFCPLGPDLMYMLTIEKAPAGRPVRLPREGLARVYRERLAEYGGPIAEHRELVTNDADVVYRPIDTVLVPPPWYRGRVLLIGDAAHGTSPQCGQGGAQAIEDGVVLAEEVARDIPAEQVLANFMARRFERCRTIVQGSEQIGRWEQDHSLDIDPDAVAFEVTMAAMAPL</sequence>
<dbReference type="Proteomes" id="UP000830158">
    <property type="component" value="Chromosome"/>
</dbReference>
<dbReference type="NCBIfam" id="NF005313">
    <property type="entry name" value="PRK06847.1"/>
    <property type="match status" value="1"/>
</dbReference>
<dbReference type="PRINTS" id="PR00420">
    <property type="entry name" value="RNGMNOXGNASE"/>
</dbReference>
<dbReference type="PANTHER" id="PTHR13789:SF309">
    <property type="entry name" value="PUTATIVE (AFU_ORTHOLOGUE AFUA_6G14510)-RELATED"/>
    <property type="match status" value="1"/>
</dbReference>
<dbReference type="InterPro" id="IPR050493">
    <property type="entry name" value="FAD-dep_Monooxygenase_BioMet"/>
</dbReference>
<keyword evidence="1" id="KW-0560">Oxidoreductase</keyword>
<dbReference type="Pfam" id="PF01494">
    <property type="entry name" value="FAD_binding_3"/>
    <property type="match status" value="1"/>
</dbReference>
<name>A0ABY4NXQ5_9PSEU</name>
<keyword evidence="2 4" id="KW-0503">Monooxygenase</keyword>
<proteinExistence type="predicted"/>
<dbReference type="SUPFAM" id="SSF51905">
    <property type="entry name" value="FAD/NAD(P)-binding domain"/>
    <property type="match status" value="1"/>
</dbReference>
<feature type="domain" description="FAD-binding" evidence="3">
    <location>
        <begin position="7"/>
        <end position="342"/>
    </location>
</feature>
<dbReference type="RefSeq" id="WP_094005522.1">
    <property type="nucleotide sequence ID" value="NZ_CP091196.1"/>
</dbReference>
<gene>
    <name evidence="4" type="ORF">L1857_19100</name>
</gene>
<dbReference type="GO" id="GO:0004497">
    <property type="term" value="F:monooxygenase activity"/>
    <property type="evidence" value="ECO:0007669"/>
    <property type="project" value="UniProtKB-KW"/>
</dbReference>